<evidence type="ECO:0000256" key="1">
    <source>
        <dbReference type="SAM" id="SignalP"/>
    </source>
</evidence>
<name>A0ABW8LJW2_9ACTN</name>
<dbReference type="Proteomes" id="UP001620295">
    <property type="component" value="Unassembled WGS sequence"/>
</dbReference>
<keyword evidence="4" id="KW-1185">Reference proteome</keyword>
<dbReference type="Gene3D" id="2.40.480.10">
    <property type="entry name" value="Allene oxide cyclase-like"/>
    <property type="match status" value="1"/>
</dbReference>
<dbReference type="InterPro" id="IPR041013">
    <property type="entry name" value="AOC-like"/>
</dbReference>
<dbReference type="InterPro" id="IPR034871">
    <property type="entry name" value="Allene_oxi_cyc_sf"/>
</dbReference>
<dbReference type="Pfam" id="PF18678">
    <property type="entry name" value="AOC_like"/>
    <property type="match status" value="1"/>
</dbReference>
<proteinExistence type="predicted"/>
<dbReference type="SUPFAM" id="SSF141493">
    <property type="entry name" value="Allene oxide cyclase-like"/>
    <property type="match status" value="1"/>
</dbReference>
<accession>A0ABW8LJW2</accession>
<comment type="caution">
    <text evidence="3">The sequence shown here is derived from an EMBL/GenBank/DDBJ whole genome shotgun (WGS) entry which is preliminary data.</text>
</comment>
<dbReference type="PROSITE" id="PS51257">
    <property type="entry name" value="PROKAR_LIPOPROTEIN"/>
    <property type="match status" value="1"/>
</dbReference>
<organism evidence="3 4">
    <name type="scientific">Streptomyces milbemycinicus</name>
    <dbReference type="NCBI Taxonomy" id="476552"/>
    <lineage>
        <taxon>Bacteria</taxon>
        <taxon>Bacillati</taxon>
        <taxon>Actinomycetota</taxon>
        <taxon>Actinomycetes</taxon>
        <taxon>Kitasatosporales</taxon>
        <taxon>Streptomycetaceae</taxon>
        <taxon>Streptomyces</taxon>
    </lineage>
</organism>
<reference evidence="3 4" key="1">
    <citation type="submission" date="2024-11" db="EMBL/GenBank/DDBJ databases">
        <title>The Natural Products Discovery Center: Release of the First 8490 Sequenced Strains for Exploring Actinobacteria Biosynthetic Diversity.</title>
        <authorList>
            <person name="Kalkreuter E."/>
            <person name="Kautsar S.A."/>
            <person name="Yang D."/>
            <person name="Bader C.D."/>
            <person name="Teijaro C.N."/>
            <person name="Fluegel L."/>
            <person name="Davis C.M."/>
            <person name="Simpson J.R."/>
            <person name="Lauterbach L."/>
            <person name="Steele A.D."/>
            <person name="Gui C."/>
            <person name="Meng S."/>
            <person name="Li G."/>
            <person name="Viehrig K."/>
            <person name="Ye F."/>
            <person name="Su P."/>
            <person name="Kiefer A.F."/>
            <person name="Nichols A."/>
            <person name="Cepeda A.J."/>
            <person name="Yan W."/>
            <person name="Fan B."/>
            <person name="Jiang Y."/>
            <person name="Adhikari A."/>
            <person name="Zheng C.-J."/>
            <person name="Schuster L."/>
            <person name="Cowan T.M."/>
            <person name="Smanski M.J."/>
            <person name="Chevrette M.G."/>
            <person name="De Carvalho L.P.S."/>
            <person name="Shen B."/>
        </authorList>
    </citation>
    <scope>NUCLEOTIDE SEQUENCE [LARGE SCALE GENOMIC DNA]</scope>
    <source>
        <strain evidence="3 4">NPDC020863</strain>
    </source>
</reference>
<evidence type="ECO:0000259" key="2">
    <source>
        <dbReference type="Pfam" id="PF18678"/>
    </source>
</evidence>
<dbReference type="RefSeq" id="WP_358640649.1">
    <property type="nucleotide sequence ID" value="NZ_JBFACG010000008.1"/>
</dbReference>
<dbReference type="InterPro" id="IPR044859">
    <property type="entry name" value="Allene_oxi_cyc_Dirigent"/>
</dbReference>
<evidence type="ECO:0000313" key="3">
    <source>
        <dbReference type="EMBL" id="MFK4265858.1"/>
    </source>
</evidence>
<dbReference type="EMBL" id="JBJDQH010000004">
    <property type="protein sequence ID" value="MFK4265858.1"/>
    <property type="molecule type" value="Genomic_DNA"/>
</dbReference>
<gene>
    <name evidence="3" type="ORF">ACI2L5_13050</name>
</gene>
<evidence type="ECO:0000313" key="4">
    <source>
        <dbReference type="Proteomes" id="UP001620295"/>
    </source>
</evidence>
<feature type="domain" description="Allene oxide cyclase barrel-like" evidence="2">
    <location>
        <begin position="55"/>
        <end position="151"/>
    </location>
</feature>
<keyword evidence="1" id="KW-0732">Signal</keyword>
<feature type="signal peptide" evidence="1">
    <location>
        <begin position="1"/>
        <end position="27"/>
    </location>
</feature>
<sequence>MHHLKRAGLSAATGLAALLACAAPASAVGDGNNDPSRQETLFHLTTQPIDQSFLDLDGLGPSQGDELIISGNVLQNSQQVGTFSEVCTITRVAPPDESDLLCEGTLVLPQGQITFQGRFTIMAGGPSDVTLAITGGTGVYRTAHGFIQAVNPGAAQTEIVVHLIP</sequence>
<feature type="chain" id="PRO_5045931253" description="Allene oxide cyclase barrel-like domain-containing protein" evidence="1">
    <location>
        <begin position="28"/>
        <end position="165"/>
    </location>
</feature>
<protein>
    <recommendedName>
        <fullName evidence="2">Allene oxide cyclase barrel-like domain-containing protein</fullName>
    </recommendedName>
</protein>